<proteinExistence type="predicted"/>
<protein>
    <submittedName>
        <fullName evidence="1">Uncharacterized protein</fullName>
    </submittedName>
</protein>
<organism evidence="1 2">
    <name type="scientific">Dillenia turbinata</name>
    <dbReference type="NCBI Taxonomy" id="194707"/>
    <lineage>
        <taxon>Eukaryota</taxon>
        <taxon>Viridiplantae</taxon>
        <taxon>Streptophyta</taxon>
        <taxon>Embryophyta</taxon>
        <taxon>Tracheophyta</taxon>
        <taxon>Spermatophyta</taxon>
        <taxon>Magnoliopsida</taxon>
        <taxon>eudicotyledons</taxon>
        <taxon>Gunneridae</taxon>
        <taxon>Pentapetalae</taxon>
        <taxon>Dilleniales</taxon>
        <taxon>Dilleniaceae</taxon>
        <taxon>Dillenia</taxon>
    </lineage>
</organism>
<evidence type="ECO:0000313" key="1">
    <source>
        <dbReference type="EMBL" id="KAK6946161.1"/>
    </source>
</evidence>
<keyword evidence="2" id="KW-1185">Reference proteome</keyword>
<accession>A0AAN8WCK8</accession>
<evidence type="ECO:0000313" key="2">
    <source>
        <dbReference type="Proteomes" id="UP001370490"/>
    </source>
</evidence>
<gene>
    <name evidence="1" type="ORF">RJ641_013705</name>
</gene>
<reference evidence="1 2" key="1">
    <citation type="submission" date="2023-12" db="EMBL/GenBank/DDBJ databases">
        <title>A high-quality genome assembly for Dillenia turbinata (Dilleniales).</title>
        <authorList>
            <person name="Chanderbali A."/>
        </authorList>
    </citation>
    <scope>NUCLEOTIDE SEQUENCE [LARGE SCALE GENOMIC DNA]</scope>
    <source>
        <strain evidence="1">LSX21</strain>
        <tissue evidence="1">Leaf</tissue>
    </source>
</reference>
<name>A0AAN8WCK8_9MAGN</name>
<comment type="caution">
    <text evidence="1">The sequence shown here is derived from an EMBL/GenBank/DDBJ whole genome shotgun (WGS) entry which is preliminary data.</text>
</comment>
<dbReference type="Proteomes" id="UP001370490">
    <property type="component" value="Unassembled WGS sequence"/>
</dbReference>
<dbReference type="EMBL" id="JBAMMX010000002">
    <property type="protein sequence ID" value="KAK6946161.1"/>
    <property type="molecule type" value="Genomic_DNA"/>
</dbReference>
<dbReference type="AlphaFoldDB" id="A0AAN8WCK8"/>
<sequence>MPGHSASSCALASSITSNAVPGPSIKLEASHPRMKQSWKCNLSHAGAIKGRVAKCFLTVDRMMDSALGHDLE</sequence>